<dbReference type="PRINTS" id="PR00455">
    <property type="entry name" value="HTHTETR"/>
</dbReference>
<dbReference type="AlphaFoldDB" id="A0A446CBL2"/>
<dbReference type="InterPro" id="IPR023772">
    <property type="entry name" value="DNA-bd_HTH_TetR-type_CS"/>
</dbReference>
<dbReference type="EMBL" id="UFQC01000006">
    <property type="protein sequence ID" value="SSW65231.1"/>
    <property type="molecule type" value="Genomic_DNA"/>
</dbReference>
<reference evidence="7 8" key="1">
    <citation type="submission" date="2018-07" db="EMBL/GenBank/DDBJ databases">
        <authorList>
            <person name="Peeters C."/>
        </authorList>
    </citation>
    <scope>NUCLEOTIDE SEQUENCE [LARGE SCALE GENOMIC DNA]</scope>
    <source>
        <strain evidence="7 8">LMG 30378</strain>
    </source>
</reference>
<dbReference type="Pfam" id="PF00440">
    <property type="entry name" value="TetR_N"/>
    <property type="match status" value="1"/>
</dbReference>
<dbReference type="OrthoDB" id="5293556at2"/>
<evidence type="ECO:0000256" key="5">
    <source>
        <dbReference type="PROSITE-ProRule" id="PRU00335"/>
    </source>
</evidence>
<name>A0A446CBL2_9BURK</name>
<evidence type="ECO:0000313" key="7">
    <source>
        <dbReference type="EMBL" id="SSW65231.1"/>
    </source>
</evidence>
<keyword evidence="4" id="KW-0804">Transcription</keyword>
<evidence type="ECO:0000256" key="3">
    <source>
        <dbReference type="ARBA" id="ARBA00023125"/>
    </source>
</evidence>
<dbReference type="PANTHER" id="PTHR30055:SF237">
    <property type="entry name" value="TRANSCRIPTIONAL REPRESSOR MCE3R"/>
    <property type="match status" value="1"/>
</dbReference>
<dbReference type="Proteomes" id="UP000289465">
    <property type="component" value="Unassembled WGS sequence"/>
</dbReference>
<dbReference type="InterPro" id="IPR036271">
    <property type="entry name" value="Tet_transcr_reg_TetR-rel_C_sf"/>
</dbReference>
<feature type="DNA-binding region" description="H-T-H motif" evidence="5">
    <location>
        <begin position="35"/>
        <end position="54"/>
    </location>
</feature>
<protein>
    <submittedName>
        <fullName evidence="7">HTH-type transcriptional repressor KstR2</fullName>
    </submittedName>
</protein>
<evidence type="ECO:0000256" key="4">
    <source>
        <dbReference type="ARBA" id="ARBA00023163"/>
    </source>
</evidence>
<dbReference type="GO" id="GO:0003700">
    <property type="term" value="F:DNA-binding transcription factor activity"/>
    <property type="evidence" value="ECO:0007669"/>
    <property type="project" value="TreeGrafter"/>
</dbReference>
<organism evidence="7 8">
    <name type="scientific">Achromobacter veterisilvae</name>
    <dbReference type="NCBI Taxonomy" id="2069367"/>
    <lineage>
        <taxon>Bacteria</taxon>
        <taxon>Pseudomonadati</taxon>
        <taxon>Pseudomonadota</taxon>
        <taxon>Betaproteobacteria</taxon>
        <taxon>Burkholderiales</taxon>
        <taxon>Alcaligenaceae</taxon>
        <taxon>Achromobacter</taxon>
    </lineage>
</organism>
<dbReference type="PROSITE" id="PS01081">
    <property type="entry name" value="HTH_TETR_1"/>
    <property type="match status" value="1"/>
</dbReference>
<sequence length="204" mass="22425">MASVERKAAKSRGGKSVILASAIKNFETLGYHGTSMRDIADGAGVTVAAIYHHFTSKQEILQDIMVRVLTDVISKTRTALIEAGPTPADQLVALVGAWIQFHTERQSEALIGASEIRSLDTAGKRLVTALRDEQEEMFQGVIKRGVDMGVFNTRYPREGGRAIIEMGYSISRWYRQDGPLRPSELAERYAYLALGVVRATPAQD</sequence>
<feature type="domain" description="HTH tetR-type" evidence="6">
    <location>
        <begin position="12"/>
        <end position="72"/>
    </location>
</feature>
<dbReference type="GO" id="GO:0000976">
    <property type="term" value="F:transcription cis-regulatory region binding"/>
    <property type="evidence" value="ECO:0007669"/>
    <property type="project" value="TreeGrafter"/>
</dbReference>
<dbReference type="Pfam" id="PF17932">
    <property type="entry name" value="TetR_C_24"/>
    <property type="match status" value="1"/>
</dbReference>
<dbReference type="InterPro" id="IPR001647">
    <property type="entry name" value="HTH_TetR"/>
</dbReference>
<evidence type="ECO:0000313" key="8">
    <source>
        <dbReference type="Proteomes" id="UP000289465"/>
    </source>
</evidence>
<keyword evidence="2" id="KW-0805">Transcription regulation</keyword>
<evidence type="ECO:0000259" key="6">
    <source>
        <dbReference type="PROSITE" id="PS50977"/>
    </source>
</evidence>
<dbReference type="InterPro" id="IPR050109">
    <property type="entry name" value="HTH-type_TetR-like_transc_reg"/>
</dbReference>
<dbReference type="PANTHER" id="PTHR30055">
    <property type="entry name" value="HTH-TYPE TRANSCRIPTIONAL REGULATOR RUTR"/>
    <property type="match status" value="1"/>
</dbReference>
<gene>
    <name evidence="7" type="primary">kstR2_4</name>
    <name evidence="7" type="ORF">AVE30378_01391</name>
</gene>
<evidence type="ECO:0000256" key="1">
    <source>
        <dbReference type="ARBA" id="ARBA00022491"/>
    </source>
</evidence>
<evidence type="ECO:0000256" key="2">
    <source>
        <dbReference type="ARBA" id="ARBA00023015"/>
    </source>
</evidence>
<dbReference type="Gene3D" id="1.10.357.10">
    <property type="entry name" value="Tetracycline Repressor, domain 2"/>
    <property type="match status" value="1"/>
</dbReference>
<proteinExistence type="predicted"/>
<dbReference type="RefSeq" id="WP_129240056.1">
    <property type="nucleotide sequence ID" value="NZ_UFQC01000006.1"/>
</dbReference>
<dbReference type="InterPro" id="IPR009057">
    <property type="entry name" value="Homeodomain-like_sf"/>
</dbReference>
<dbReference type="PROSITE" id="PS50977">
    <property type="entry name" value="HTH_TETR_2"/>
    <property type="match status" value="1"/>
</dbReference>
<keyword evidence="3 5" id="KW-0238">DNA-binding</keyword>
<dbReference type="SUPFAM" id="SSF46689">
    <property type="entry name" value="Homeodomain-like"/>
    <property type="match status" value="1"/>
</dbReference>
<dbReference type="SUPFAM" id="SSF48498">
    <property type="entry name" value="Tetracyclin repressor-like, C-terminal domain"/>
    <property type="match status" value="1"/>
</dbReference>
<dbReference type="InterPro" id="IPR041490">
    <property type="entry name" value="KstR2_TetR_C"/>
</dbReference>
<keyword evidence="1" id="KW-0678">Repressor</keyword>
<accession>A0A446CBL2</accession>